<evidence type="ECO:0000259" key="6">
    <source>
        <dbReference type="Pfam" id="PF07715"/>
    </source>
</evidence>
<evidence type="ECO:0008006" key="8">
    <source>
        <dbReference type="Google" id="ProtNLM"/>
    </source>
</evidence>
<keyword evidence="4" id="KW-1134">Transmembrane beta strand</keyword>
<keyword evidence="4" id="KW-0812">Transmembrane</keyword>
<dbReference type="AlphaFoldDB" id="A0A212K1J4"/>
<dbReference type="InterPro" id="IPR023996">
    <property type="entry name" value="TonB-dep_OMP_SusC/RagA"/>
</dbReference>
<protein>
    <recommendedName>
        <fullName evidence="8">Secretin/TonB short N-terminal domain-containing protein</fullName>
    </recommendedName>
</protein>
<evidence type="ECO:0000256" key="4">
    <source>
        <dbReference type="PROSITE-ProRule" id="PRU01360"/>
    </source>
</evidence>
<comment type="similarity">
    <text evidence="4">Belongs to the TonB-dependent receptor family.</text>
</comment>
<keyword evidence="2 4" id="KW-0472">Membrane</keyword>
<evidence type="ECO:0000256" key="2">
    <source>
        <dbReference type="ARBA" id="ARBA00023136"/>
    </source>
</evidence>
<dbReference type="FunFam" id="2.170.130.10:FF:000003">
    <property type="entry name" value="SusC/RagA family TonB-linked outer membrane protein"/>
    <property type="match status" value="1"/>
</dbReference>
<dbReference type="NCBIfam" id="TIGR04057">
    <property type="entry name" value="SusC_RagA_signa"/>
    <property type="match status" value="1"/>
</dbReference>
<dbReference type="Gene3D" id="2.170.130.10">
    <property type="entry name" value="TonB-dependent receptor, plug domain"/>
    <property type="match status" value="1"/>
</dbReference>
<dbReference type="InterPro" id="IPR008969">
    <property type="entry name" value="CarboxyPept-like_regulatory"/>
</dbReference>
<dbReference type="InterPro" id="IPR037066">
    <property type="entry name" value="Plug_dom_sf"/>
</dbReference>
<dbReference type="GO" id="GO:0009279">
    <property type="term" value="C:cell outer membrane"/>
    <property type="evidence" value="ECO:0007669"/>
    <property type="project" value="UniProtKB-SubCell"/>
</dbReference>
<sequence>MIKKRSFSIKDANIRKTLRIMRLIICFLLLGINLSYAVESYSQTTRISVNLKNTPLKEIFSEIEKNTEYVFFYYDESVDLNKSMTIDMKGQTIDKVLKELFKSTDYIYTVSDRQVFVSRKPVPATSRQNQNKITVKGNITDMKGEPLIGVSIIVKNNPSTGTVTDTDGNYSINVPDKYTVLQYKYIGFIPKEETVGERKIVNVIMQEDVGQLDEVVVVGYSTQKKESVVGSISTIEPGKLAAGTTRSMSNNLAGQLAGVIGVQRSGEPGYDNSNFWIRGISTFQGNRNPLVLIDGIERSLNNIDPEEIASFSVLKDASASAVYGVRGANGVILINTKRGRVGKPTVSFKMEQAITQPTKIPEFVGAADYLEVMNSIRHESGKEPMYSQQHIDNIRNGVDSDLYPSVDWMDAILRDYGTNTRASIDINGGSEVLRYSFVGAFYHEGGILERDKNQGWNSSLRLNRYNMRSNIDINLTPTTLVRFNVGGYMQERTSPPQSIDNLFAMAYQTPPYQHPTRYSTGEIPQVPQRVNPWALLTQTGYERVVQSKLESLFVVEQDLKMFLPGLKIKGTFSFDNYSDNSVKRGKSPDYYNPATGRDPETGQLELIVSSYGQEFLDHSVGANFGNKNTYLEGTLTYDNTFGDHTVNALFLYNQRNYDDGGKLPFRFQGIAGRLSYTMKGRYIGEFNFGYNGSENFAKGKRYGFFPSVAAGWILSEEPFMQGVRNTLSKVKFRGSWGLVGNDRFKIGDTEYRFPYISTINNTDGYVWGYSRDEFHRAGRWEGNIANTGLKWETVAKTNLGLELGLFNAIELQVDYFMEKRRDIFMRRTTMPASAGFVDMPFANFGKVDNKGVDMVLDVNKQINKDWFVSARGTFTYAKNKIIEQDESLGIIGTNRSSTGLPVGQIFGLVAERLFTDDDFADVENGILRDDIPTPTFTSSVRPGDIKYVDVNGDNRIDALDRTNLGGTVDPQIVYGFGANLRYKNIDFGFFFQGNGHTYRMIGREAYFIPGSGLGGVGNFFTNVGDRWTIENPRQDVFYPRLYEGLNENNYQESTWWMKNMKMLRLKNIELGYNFPVKMVRRFGSSGARIFCRGTNILTISDFKLWDPELDSDRGSKYPLVKSYSIGLNISF</sequence>
<dbReference type="Gene3D" id="2.60.40.1120">
    <property type="entry name" value="Carboxypeptidase-like, regulatory domain"/>
    <property type="match status" value="1"/>
</dbReference>
<evidence type="ECO:0000256" key="3">
    <source>
        <dbReference type="ARBA" id="ARBA00023237"/>
    </source>
</evidence>
<keyword evidence="1 4" id="KW-0813">Transport</keyword>
<accession>A0A212K1J4</accession>
<evidence type="ECO:0000256" key="1">
    <source>
        <dbReference type="ARBA" id="ARBA00022448"/>
    </source>
</evidence>
<dbReference type="InterPro" id="IPR011662">
    <property type="entry name" value="Secretin/TonB_short_N"/>
</dbReference>
<dbReference type="SUPFAM" id="SSF56935">
    <property type="entry name" value="Porins"/>
    <property type="match status" value="1"/>
</dbReference>
<dbReference type="Pfam" id="PF07660">
    <property type="entry name" value="STN"/>
    <property type="match status" value="1"/>
</dbReference>
<dbReference type="Pfam" id="PF07715">
    <property type="entry name" value="Plug"/>
    <property type="match status" value="1"/>
</dbReference>
<dbReference type="InterPro" id="IPR039426">
    <property type="entry name" value="TonB-dep_rcpt-like"/>
</dbReference>
<dbReference type="NCBIfam" id="TIGR04056">
    <property type="entry name" value="OMP_RagA_SusC"/>
    <property type="match status" value="1"/>
</dbReference>
<dbReference type="SUPFAM" id="SSF49464">
    <property type="entry name" value="Carboxypeptidase regulatory domain-like"/>
    <property type="match status" value="1"/>
</dbReference>
<feature type="domain" description="TonB-dependent receptor plug" evidence="6">
    <location>
        <begin position="225"/>
        <end position="331"/>
    </location>
</feature>
<dbReference type="PROSITE" id="PS52016">
    <property type="entry name" value="TONB_DEPENDENT_REC_3"/>
    <property type="match status" value="1"/>
</dbReference>
<dbReference type="InterPro" id="IPR023997">
    <property type="entry name" value="TonB-dep_OMP_SusC/RagA_CS"/>
</dbReference>
<dbReference type="InterPro" id="IPR012910">
    <property type="entry name" value="Plug_dom"/>
</dbReference>
<proteinExistence type="inferred from homology"/>
<comment type="subcellular location">
    <subcellularLocation>
        <location evidence="4">Cell outer membrane</location>
        <topology evidence="4">Multi-pass membrane protein</topology>
    </subcellularLocation>
</comment>
<feature type="domain" description="Secretin/TonB short N-terminal" evidence="5">
    <location>
        <begin position="71"/>
        <end position="120"/>
    </location>
</feature>
<evidence type="ECO:0000313" key="7">
    <source>
        <dbReference type="EMBL" id="SBW05571.1"/>
    </source>
</evidence>
<dbReference type="Pfam" id="PF13715">
    <property type="entry name" value="CarbopepD_reg_2"/>
    <property type="match status" value="1"/>
</dbReference>
<gene>
    <name evidence="7" type="ORF">KL86DYS1_31147</name>
</gene>
<reference evidence="7" key="1">
    <citation type="submission" date="2016-04" db="EMBL/GenBank/DDBJ databases">
        <authorList>
            <person name="Evans L.H."/>
            <person name="Alamgir A."/>
            <person name="Owens N."/>
            <person name="Weber N.D."/>
            <person name="Virtaneva K."/>
            <person name="Barbian K."/>
            <person name="Babar A."/>
            <person name="Rosenke K."/>
        </authorList>
    </citation>
    <scope>NUCLEOTIDE SEQUENCE</scope>
    <source>
        <strain evidence="7">86-1</strain>
    </source>
</reference>
<dbReference type="EMBL" id="FLUM01000003">
    <property type="protein sequence ID" value="SBW05571.1"/>
    <property type="molecule type" value="Genomic_DNA"/>
</dbReference>
<name>A0A212K1J4_9BACT</name>
<organism evidence="7">
    <name type="scientific">uncultured Dysgonomonas sp</name>
    <dbReference type="NCBI Taxonomy" id="206096"/>
    <lineage>
        <taxon>Bacteria</taxon>
        <taxon>Pseudomonadati</taxon>
        <taxon>Bacteroidota</taxon>
        <taxon>Bacteroidia</taxon>
        <taxon>Bacteroidales</taxon>
        <taxon>Dysgonomonadaceae</taxon>
        <taxon>Dysgonomonas</taxon>
        <taxon>environmental samples</taxon>
    </lineage>
</organism>
<evidence type="ECO:0000259" key="5">
    <source>
        <dbReference type="Pfam" id="PF07660"/>
    </source>
</evidence>
<keyword evidence="3 4" id="KW-0998">Cell outer membrane</keyword>